<evidence type="ECO:0000256" key="1">
    <source>
        <dbReference type="ARBA" id="ARBA00006611"/>
    </source>
</evidence>
<dbReference type="Gene3D" id="3.30.450.90">
    <property type="match status" value="1"/>
</dbReference>
<dbReference type="STRING" id="522772.Dacet_2697"/>
<comment type="similarity">
    <text evidence="1">Belongs to the GSP E family.</text>
</comment>
<keyword evidence="3" id="KW-1185">Reference proteome</keyword>
<sequence length="126" mass="13932">MEIDAILRKAVELGVSDIHMKVGRPPAVRLHGDIETLEGFDVITAEEGMRMAASIMPNSLKAEFKEKKEADFAYGIKGVARFRVNAFIQRGMIGMVMRVIPEGVPDIEELNLPDVIKELAESPLVL</sequence>
<protein>
    <submittedName>
        <fullName evidence="2">Twitching motility protein</fullName>
    </submittedName>
</protein>
<dbReference type="RefSeq" id="WP_013011945.1">
    <property type="nucleotide sequence ID" value="NC_013943.1"/>
</dbReference>
<proteinExistence type="inferred from homology"/>
<evidence type="ECO:0000313" key="3">
    <source>
        <dbReference type="Proteomes" id="UP000002012"/>
    </source>
</evidence>
<evidence type="ECO:0000313" key="2">
    <source>
        <dbReference type="EMBL" id="ADD69451.1"/>
    </source>
</evidence>
<dbReference type="PANTHER" id="PTHR30486">
    <property type="entry name" value="TWITCHING MOTILITY PROTEIN PILT"/>
    <property type="match status" value="1"/>
</dbReference>
<accession>D4H5L0</accession>
<gene>
    <name evidence="2" type="ordered locus">Dacet_2697</name>
</gene>
<dbReference type="InterPro" id="IPR050921">
    <property type="entry name" value="T4SS_GSP_E_ATPase"/>
</dbReference>
<dbReference type="GO" id="GO:0016887">
    <property type="term" value="F:ATP hydrolysis activity"/>
    <property type="evidence" value="ECO:0007669"/>
    <property type="project" value="InterPro"/>
</dbReference>
<dbReference type="Proteomes" id="UP000002012">
    <property type="component" value="Chromosome"/>
</dbReference>
<dbReference type="eggNOG" id="COG2805">
    <property type="taxonomic scope" value="Bacteria"/>
</dbReference>
<name>D4H5L0_DENA2</name>
<dbReference type="PaxDb" id="522772-Dacet_2697"/>
<dbReference type="HOGENOM" id="CLU_134952_0_0_0"/>
<dbReference type="SUPFAM" id="SSF52540">
    <property type="entry name" value="P-loop containing nucleoside triphosphate hydrolases"/>
    <property type="match status" value="1"/>
</dbReference>
<dbReference type="KEGG" id="dap:Dacet_2697"/>
<dbReference type="InParanoid" id="D4H5L0"/>
<organism evidence="2 3">
    <name type="scientific">Denitrovibrio acetiphilus (strain DSM 12809 / NBRC 114555 / N2460)</name>
    <dbReference type="NCBI Taxonomy" id="522772"/>
    <lineage>
        <taxon>Bacteria</taxon>
        <taxon>Pseudomonadati</taxon>
        <taxon>Deferribacterota</taxon>
        <taxon>Deferribacteres</taxon>
        <taxon>Deferribacterales</taxon>
        <taxon>Geovibrionaceae</taxon>
        <taxon>Denitrovibrio</taxon>
    </lineage>
</organism>
<dbReference type="OrthoDB" id="9808272at2"/>
<reference evidence="2 3" key="1">
    <citation type="journal article" date="2010" name="Stand. Genomic Sci.">
        <title>Complete genome sequence of Denitrovibrio acetiphilus type strain (N2460).</title>
        <authorList>
            <person name="Kiss H."/>
            <person name="Lang E."/>
            <person name="Lapidus A."/>
            <person name="Copeland A."/>
            <person name="Nolan M."/>
            <person name="Glavina Del Rio T."/>
            <person name="Chen F."/>
            <person name="Lucas S."/>
            <person name="Tice H."/>
            <person name="Cheng J.F."/>
            <person name="Han C."/>
            <person name="Goodwin L."/>
            <person name="Pitluck S."/>
            <person name="Liolios K."/>
            <person name="Pati A."/>
            <person name="Ivanova N."/>
            <person name="Mavromatis K."/>
            <person name="Chen A."/>
            <person name="Palaniappan K."/>
            <person name="Land M."/>
            <person name="Hauser L."/>
            <person name="Chang Y.J."/>
            <person name="Jeffries C.D."/>
            <person name="Detter J.C."/>
            <person name="Brettin T."/>
            <person name="Spring S."/>
            <person name="Rohde M."/>
            <person name="Goker M."/>
            <person name="Woyke T."/>
            <person name="Bristow J."/>
            <person name="Eisen J.A."/>
            <person name="Markowitz V."/>
            <person name="Hugenholtz P."/>
            <person name="Kyrpides N.C."/>
            <person name="Klenk H.P."/>
        </authorList>
    </citation>
    <scope>NUCLEOTIDE SEQUENCE [LARGE SCALE GENOMIC DNA]</scope>
    <source>
        <strain evidence="3">DSM 12809 / NBRC 114555 / N2460</strain>
    </source>
</reference>
<dbReference type="EMBL" id="CP001968">
    <property type="protein sequence ID" value="ADD69451.1"/>
    <property type="molecule type" value="Genomic_DNA"/>
</dbReference>
<dbReference type="AlphaFoldDB" id="D4H5L0"/>
<dbReference type="InterPro" id="IPR027417">
    <property type="entry name" value="P-loop_NTPase"/>
</dbReference>